<evidence type="ECO:0000313" key="7">
    <source>
        <dbReference type="Proteomes" id="UP001515500"/>
    </source>
</evidence>
<dbReference type="Proteomes" id="UP001515500">
    <property type="component" value="Chromosome 25"/>
</dbReference>
<dbReference type="PANTHER" id="PTHR45663:SF21">
    <property type="entry name" value="THIOREDOXIN M3, CHLOROPLASTIC"/>
    <property type="match status" value="1"/>
</dbReference>
<proteinExistence type="predicted"/>
<feature type="domain" description="Thioredoxin" evidence="6">
    <location>
        <begin position="63"/>
        <end position="188"/>
    </location>
</feature>
<organism evidence="7 8">
    <name type="scientific">Dioscorea cayennensis subsp. rotundata</name>
    <name type="common">White Guinea yam</name>
    <name type="synonym">Dioscorea rotundata</name>
    <dbReference type="NCBI Taxonomy" id="55577"/>
    <lineage>
        <taxon>Eukaryota</taxon>
        <taxon>Viridiplantae</taxon>
        <taxon>Streptophyta</taxon>
        <taxon>Embryophyta</taxon>
        <taxon>Tracheophyta</taxon>
        <taxon>Spermatophyta</taxon>
        <taxon>Magnoliopsida</taxon>
        <taxon>Liliopsida</taxon>
        <taxon>Dioscoreales</taxon>
        <taxon>Dioscoreaceae</taxon>
        <taxon>Dioscorea</taxon>
    </lineage>
</organism>
<dbReference type="FunFam" id="3.40.30.10:FF:000001">
    <property type="entry name" value="Thioredoxin"/>
    <property type="match status" value="1"/>
</dbReference>
<keyword evidence="4" id="KW-1015">Disulfide bond</keyword>
<evidence type="ECO:0000256" key="3">
    <source>
        <dbReference type="ARBA" id="ARBA00022982"/>
    </source>
</evidence>
<dbReference type="RefSeq" id="XP_039117049.1">
    <property type="nucleotide sequence ID" value="XM_039261115.1"/>
</dbReference>
<dbReference type="PANTHER" id="PTHR45663">
    <property type="entry name" value="GEO12009P1"/>
    <property type="match status" value="1"/>
</dbReference>
<sequence length="189" mass="21030">MVEAYPAPLCLSCATLMAPEPSPLLSLARLPNRFFSFSRGLDGRGIRSIPSSYSPLLAWKRRWRRGSATRNFSSNVCCALSEAPEVITASSWNTAILQSDAPVLVEFWASWCGPCKMVNRVFEEIAREYAGRVKFYKLNTDDYPQVAISNSVERIPTVILFKNGEKIQSITGTLPKSVYVTAIEQSLTN</sequence>
<gene>
    <name evidence="8" type="primary">LOC120252920</name>
</gene>
<dbReference type="GO" id="GO:0015035">
    <property type="term" value="F:protein-disulfide reductase activity"/>
    <property type="evidence" value="ECO:0007669"/>
    <property type="project" value="InterPro"/>
</dbReference>
<dbReference type="PROSITE" id="PS51352">
    <property type="entry name" value="THIOREDOXIN_2"/>
    <property type="match status" value="1"/>
</dbReference>
<reference evidence="8" key="1">
    <citation type="submission" date="2025-08" db="UniProtKB">
        <authorList>
            <consortium name="RefSeq"/>
        </authorList>
    </citation>
    <scope>IDENTIFICATION</scope>
</reference>
<dbReference type="InterPro" id="IPR005746">
    <property type="entry name" value="Thioredoxin"/>
</dbReference>
<evidence type="ECO:0000256" key="4">
    <source>
        <dbReference type="ARBA" id="ARBA00023157"/>
    </source>
</evidence>
<keyword evidence="2" id="KW-0809">Transit peptide</keyword>
<dbReference type="InterPro" id="IPR013766">
    <property type="entry name" value="Thioredoxin_domain"/>
</dbReference>
<evidence type="ECO:0000313" key="8">
    <source>
        <dbReference type="RefSeq" id="XP_039117049.1"/>
    </source>
</evidence>
<dbReference type="InterPro" id="IPR017937">
    <property type="entry name" value="Thioredoxin_CS"/>
</dbReference>
<keyword evidence="5" id="KW-0676">Redox-active center</keyword>
<keyword evidence="7" id="KW-1185">Reference proteome</keyword>
<keyword evidence="3" id="KW-0249">Electron transport</keyword>
<evidence type="ECO:0000259" key="6">
    <source>
        <dbReference type="PROSITE" id="PS51352"/>
    </source>
</evidence>
<dbReference type="SUPFAM" id="SSF52833">
    <property type="entry name" value="Thioredoxin-like"/>
    <property type="match status" value="1"/>
</dbReference>
<evidence type="ECO:0000256" key="5">
    <source>
        <dbReference type="ARBA" id="ARBA00023284"/>
    </source>
</evidence>
<dbReference type="PRINTS" id="PR00421">
    <property type="entry name" value="THIOREDOXIN"/>
</dbReference>
<evidence type="ECO:0000256" key="1">
    <source>
        <dbReference type="ARBA" id="ARBA00022448"/>
    </source>
</evidence>
<dbReference type="AlphaFoldDB" id="A0AB40AQM1"/>
<accession>A0AB40AQM1</accession>
<keyword evidence="1" id="KW-0813">Transport</keyword>
<dbReference type="InterPro" id="IPR036249">
    <property type="entry name" value="Thioredoxin-like_sf"/>
</dbReference>
<dbReference type="Gene3D" id="3.40.30.10">
    <property type="entry name" value="Glutaredoxin"/>
    <property type="match status" value="1"/>
</dbReference>
<protein>
    <submittedName>
        <fullName evidence="8">Thioredoxin 1-like</fullName>
    </submittedName>
</protein>
<dbReference type="PROSITE" id="PS00194">
    <property type="entry name" value="THIOREDOXIN_1"/>
    <property type="match status" value="1"/>
</dbReference>
<dbReference type="CDD" id="cd02947">
    <property type="entry name" value="TRX_family"/>
    <property type="match status" value="1"/>
</dbReference>
<dbReference type="GeneID" id="120252920"/>
<dbReference type="Pfam" id="PF00085">
    <property type="entry name" value="Thioredoxin"/>
    <property type="match status" value="1"/>
</dbReference>
<dbReference type="NCBIfam" id="TIGR01068">
    <property type="entry name" value="thioredoxin"/>
    <property type="match status" value="1"/>
</dbReference>
<name>A0AB40AQM1_DIOCR</name>
<dbReference type="GO" id="GO:0005737">
    <property type="term" value="C:cytoplasm"/>
    <property type="evidence" value="ECO:0007669"/>
    <property type="project" value="TreeGrafter"/>
</dbReference>
<evidence type="ECO:0000256" key="2">
    <source>
        <dbReference type="ARBA" id="ARBA00022946"/>
    </source>
</evidence>